<evidence type="ECO:0000256" key="5">
    <source>
        <dbReference type="ARBA" id="ARBA00022741"/>
    </source>
</evidence>
<comment type="subcellular location">
    <subcellularLocation>
        <location evidence="1">Inflammasome</location>
    </subcellularLocation>
</comment>
<comment type="similarity">
    <text evidence="2">Belongs to the NLRP family.</text>
</comment>
<dbReference type="GO" id="GO:0005829">
    <property type="term" value="C:cytosol"/>
    <property type="evidence" value="ECO:0007669"/>
    <property type="project" value="UniProtKB-SubCell"/>
</dbReference>
<evidence type="ECO:0000256" key="9">
    <source>
        <dbReference type="ARBA" id="ARBA00023233"/>
    </source>
</evidence>
<accession>A0AAV7KRG2</accession>
<evidence type="ECO:0000259" key="10">
    <source>
        <dbReference type="PROSITE" id="PS50837"/>
    </source>
</evidence>
<dbReference type="GO" id="GO:0045087">
    <property type="term" value="P:innate immune response"/>
    <property type="evidence" value="ECO:0007669"/>
    <property type="project" value="UniProtKB-KW"/>
</dbReference>
<proteinExistence type="inferred from homology"/>
<evidence type="ECO:0000313" key="11">
    <source>
        <dbReference type="EMBL" id="KAJ1081458.1"/>
    </source>
</evidence>
<evidence type="ECO:0000256" key="7">
    <source>
        <dbReference type="ARBA" id="ARBA00022843"/>
    </source>
</evidence>
<dbReference type="Pfam" id="PF17776">
    <property type="entry name" value="NLRC4_HD2"/>
    <property type="match status" value="1"/>
</dbReference>
<dbReference type="SMART" id="SM00368">
    <property type="entry name" value="LRR_RI"/>
    <property type="match status" value="4"/>
</dbReference>
<evidence type="ECO:0000256" key="3">
    <source>
        <dbReference type="ARBA" id="ARBA00022490"/>
    </source>
</evidence>
<keyword evidence="9" id="KW-1271">Inflammasome</keyword>
<organism evidence="11 12">
    <name type="scientific">Pleurodeles waltl</name>
    <name type="common">Iberian ribbed newt</name>
    <dbReference type="NCBI Taxonomy" id="8319"/>
    <lineage>
        <taxon>Eukaryota</taxon>
        <taxon>Metazoa</taxon>
        <taxon>Chordata</taxon>
        <taxon>Craniata</taxon>
        <taxon>Vertebrata</taxon>
        <taxon>Euteleostomi</taxon>
        <taxon>Amphibia</taxon>
        <taxon>Batrachia</taxon>
        <taxon>Caudata</taxon>
        <taxon>Salamandroidea</taxon>
        <taxon>Salamandridae</taxon>
        <taxon>Pleurodelinae</taxon>
        <taxon>Pleurodeles</taxon>
    </lineage>
</organism>
<dbReference type="SUPFAM" id="SSF52540">
    <property type="entry name" value="P-loop containing nucleoside triphosphate hydrolases"/>
    <property type="match status" value="1"/>
</dbReference>
<dbReference type="Gene3D" id="3.80.10.10">
    <property type="entry name" value="Ribonuclease Inhibitor"/>
    <property type="match status" value="1"/>
</dbReference>
<dbReference type="PROSITE" id="PS50837">
    <property type="entry name" value="NACHT"/>
    <property type="match status" value="1"/>
</dbReference>
<dbReference type="Proteomes" id="UP001066276">
    <property type="component" value="Chromosome 12"/>
</dbReference>
<feature type="domain" description="NACHT" evidence="10">
    <location>
        <begin position="245"/>
        <end position="382"/>
    </location>
</feature>
<dbReference type="EMBL" id="JANPWB010000016">
    <property type="protein sequence ID" value="KAJ1081458.1"/>
    <property type="molecule type" value="Genomic_DNA"/>
</dbReference>
<keyword evidence="12" id="KW-1185">Reference proteome</keyword>
<dbReference type="Gene3D" id="3.40.50.300">
    <property type="entry name" value="P-loop containing nucleotide triphosphate hydrolases"/>
    <property type="match status" value="1"/>
</dbReference>
<keyword evidence="4" id="KW-0677">Repeat</keyword>
<dbReference type="Pfam" id="PF13516">
    <property type="entry name" value="LRR_6"/>
    <property type="match status" value="2"/>
</dbReference>
<dbReference type="InterPro" id="IPR007111">
    <property type="entry name" value="NACHT_NTPase"/>
</dbReference>
<dbReference type="PANTHER" id="PTHR45690">
    <property type="entry name" value="NACHT, LRR AND PYD DOMAINS-CONTAINING PROTEIN 12"/>
    <property type="match status" value="1"/>
</dbReference>
<keyword evidence="5" id="KW-0547">Nucleotide-binding</keyword>
<keyword evidence="6" id="KW-0067">ATP-binding</keyword>
<evidence type="ECO:0000313" key="12">
    <source>
        <dbReference type="Proteomes" id="UP001066276"/>
    </source>
</evidence>
<dbReference type="GO" id="GO:0006954">
    <property type="term" value="P:inflammatory response"/>
    <property type="evidence" value="ECO:0007669"/>
    <property type="project" value="UniProtKB-KW"/>
</dbReference>
<dbReference type="PANTHER" id="PTHR45690:SF19">
    <property type="entry name" value="NACHT, LRR AND PYD DOMAINS-CONTAINING PROTEIN 3"/>
    <property type="match status" value="1"/>
</dbReference>
<dbReference type="InterPro" id="IPR050637">
    <property type="entry name" value="NLRP_innate_immun_reg"/>
</dbReference>
<evidence type="ECO:0000256" key="6">
    <source>
        <dbReference type="ARBA" id="ARBA00022840"/>
    </source>
</evidence>
<evidence type="ECO:0000256" key="2">
    <source>
        <dbReference type="ARBA" id="ARBA00008665"/>
    </source>
</evidence>
<dbReference type="Pfam" id="PF05729">
    <property type="entry name" value="NACHT"/>
    <property type="match status" value="1"/>
</dbReference>
<dbReference type="Pfam" id="PF17779">
    <property type="entry name" value="WHD_NOD2"/>
    <property type="match status" value="1"/>
</dbReference>
<dbReference type="InterPro" id="IPR001611">
    <property type="entry name" value="Leu-rich_rpt"/>
</dbReference>
<sequence>MARNQGRTLSETDIQEFQSKLSKYSESKLRRLSQYFQPDIVYVIENIDLYTVLNELCFRKAIFAEEAQIYKTLAKQTDSSTAASLLVADVFDQNGDTVLKMWVSLFALQRIYSHPNLLGMLDEIIENGYNVLQEELLNEYGHHLPPDLKDCQQLLKDRLFNMTNNLKEYAAPGQSQGPQSFPISERYVELVVISERSFRKQVLHEALEAGELHEYHLRQKVQTGLERITPNRLFRWCFRSHRMPQSVLVTGVPGVGKTTLMQKFIFEWVNGKHYQKFAFIFFFKFRELKQNDKDTQTSLELLILQEYPFLREKLGMILEDPQKLLFIFDGLDESRCEVDLSSRGFQDLCVRPTQVNTTSSIVASLVKQTLLKGCCVLLTSRPFALQKVETGILHRSAEIVGFLSKEREGYFTKFYNNDAISSKVFQYVRDTGILYTLCYNPSYCWITCTALKPCFTKQAEKPLAPPKTVTQLFVSYISNILKNHTTESSCVATNFKGIGWLAEHGVRNRIFVFYNDDLSAFKVRPSMLLSGFMMESIQMDGKSEVTRSFLHLTIQEFWAAMVYYLDYTKERFKELIQTVTDCEDGRYEILLRFLAGLSHPPSRSQLETFLGRQFSAEATREVIKWLGEKVHQELESLKINKDKRKLMNMFCFLFESRNSSLVRDRVGQGTSLDFSEYYLTPVDCTILSYILGCCKETENLNLDSCFIQTEGLEKLTPVLYSIKELRLNRNDLKDAGIDAICQALKSPQCRIQSLGLQSNILTGDCCEKLASAILENKSLVDLDLAKNKIRDHGLPILLSVFDGPHCIIHTLSLQENGLSNQSCQTLLKISDSGSLKTLDLRGNLFTDECAGDMQYLILTCTSLTEIRLGMNDFTPKTEEHLQSLGADRPGLDIRMG</sequence>
<dbReference type="InterPro" id="IPR027417">
    <property type="entry name" value="P-loop_NTPase"/>
</dbReference>
<protein>
    <recommendedName>
        <fullName evidence="10">NACHT domain-containing protein</fullName>
    </recommendedName>
</protein>
<name>A0AAV7KRG2_PLEWA</name>
<keyword evidence="7" id="KW-0832">Ubl conjugation</keyword>
<dbReference type="InterPro" id="IPR041267">
    <property type="entry name" value="NLRP_HD2"/>
</dbReference>
<evidence type="ECO:0000256" key="4">
    <source>
        <dbReference type="ARBA" id="ARBA00022737"/>
    </source>
</evidence>
<dbReference type="InterPro" id="IPR041075">
    <property type="entry name" value="NOD1/2_WH"/>
</dbReference>
<gene>
    <name evidence="11" type="ORF">NDU88_001640</name>
</gene>
<keyword evidence="3" id="KW-0963">Cytoplasm</keyword>
<dbReference type="InterPro" id="IPR032675">
    <property type="entry name" value="LRR_dom_sf"/>
</dbReference>
<dbReference type="GO" id="GO:0005524">
    <property type="term" value="F:ATP binding"/>
    <property type="evidence" value="ECO:0007669"/>
    <property type="project" value="UniProtKB-KW"/>
</dbReference>
<evidence type="ECO:0000256" key="1">
    <source>
        <dbReference type="ARBA" id="ARBA00004110"/>
    </source>
</evidence>
<reference evidence="11" key="1">
    <citation type="journal article" date="2022" name="bioRxiv">
        <title>Sequencing and chromosome-scale assembly of the giantPleurodeles waltlgenome.</title>
        <authorList>
            <person name="Brown T."/>
            <person name="Elewa A."/>
            <person name="Iarovenko S."/>
            <person name="Subramanian E."/>
            <person name="Araus A.J."/>
            <person name="Petzold A."/>
            <person name="Susuki M."/>
            <person name="Suzuki K.-i.T."/>
            <person name="Hayashi T."/>
            <person name="Toyoda A."/>
            <person name="Oliveira C."/>
            <person name="Osipova E."/>
            <person name="Leigh N.D."/>
            <person name="Simon A."/>
            <person name="Yun M.H."/>
        </authorList>
    </citation>
    <scope>NUCLEOTIDE SEQUENCE</scope>
    <source>
        <strain evidence="11">20211129_DDA</strain>
        <tissue evidence="11">Liver</tissue>
    </source>
</reference>
<keyword evidence="8" id="KW-0395">Inflammatory response</keyword>
<dbReference type="SUPFAM" id="SSF52047">
    <property type="entry name" value="RNI-like"/>
    <property type="match status" value="1"/>
</dbReference>
<dbReference type="AlphaFoldDB" id="A0AAV7KRG2"/>
<comment type="caution">
    <text evidence="11">The sequence shown here is derived from an EMBL/GenBank/DDBJ whole genome shotgun (WGS) entry which is preliminary data.</text>
</comment>
<evidence type="ECO:0000256" key="8">
    <source>
        <dbReference type="ARBA" id="ARBA00023198"/>
    </source>
</evidence>